<dbReference type="FunFam" id="3.10.20.90:FF:000379">
    <property type="entry name" value="Ubiquitin/ribosomal protein CEP52"/>
    <property type="match status" value="1"/>
</dbReference>
<dbReference type="AlphaFoldDB" id="A0A2A9MJ30"/>
<dbReference type="InterPro" id="IPR019956">
    <property type="entry name" value="Ubiquitin_dom"/>
</dbReference>
<evidence type="ECO:0000256" key="8">
    <source>
        <dbReference type="ARBA" id="ARBA00022833"/>
    </source>
</evidence>
<dbReference type="KEGG" id="bbes:BESB_062870"/>
<accession>A0A2A9MJ30</accession>
<proteinExistence type="inferred from homology"/>
<evidence type="ECO:0000256" key="2">
    <source>
        <dbReference type="ARBA" id="ARBA00022603"/>
    </source>
</evidence>
<gene>
    <name evidence="16" type="ORF">BESB_062870</name>
</gene>
<dbReference type="InterPro" id="IPR029071">
    <property type="entry name" value="Ubiquitin-like_domsf"/>
</dbReference>
<keyword evidence="8 12" id="KW-0862">Zinc</keyword>
<keyword evidence="6 12" id="KW-0479">Metal-binding</keyword>
<evidence type="ECO:0000256" key="6">
    <source>
        <dbReference type="ARBA" id="ARBA00022723"/>
    </source>
</evidence>
<evidence type="ECO:0000256" key="5">
    <source>
        <dbReference type="ARBA" id="ARBA00022694"/>
    </source>
</evidence>
<dbReference type="EMBL" id="NWUJ01000005">
    <property type="protein sequence ID" value="PFH35400.1"/>
    <property type="molecule type" value="Genomic_DNA"/>
</dbReference>
<dbReference type="Gene3D" id="3.10.20.90">
    <property type="entry name" value="Phosphatidylinositol 3-kinase Catalytic Subunit, Chain A, domain 1"/>
    <property type="match status" value="1"/>
</dbReference>
<feature type="compositionally biased region" description="Basic and acidic residues" evidence="13">
    <location>
        <begin position="567"/>
        <end position="581"/>
    </location>
</feature>
<dbReference type="PRINTS" id="PR00348">
    <property type="entry name" value="UBIQUITIN"/>
</dbReference>
<evidence type="ECO:0000256" key="12">
    <source>
        <dbReference type="RuleBase" id="RU367103"/>
    </source>
</evidence>
<evidence type="ECO:0000259" key="15">
    <source>
        <dbReference type="PROSITE" id="PS51800"/>
    </source>
</evidence>
<feature type="compositionally biased region" description="Basic and acidic residues" evidence="13">
    <location>
        <begin position="542"/>
        <end position="558"/>
    </location>
</feature>
<comment type="catalytic activity">
    <reaction evidence="10 12">
        <text>cytidine(4) in tRNA(Gly)(GCC) + S-adenosyl-L-methionine = 2'-O-methylcytidine(4) in tRNA(Gly)(GCC) + S-adenosyl-L-homocysteine + H(+)</text>
        <dbReference type="Rhea" id="RHEA:43192"/>
        <dbReference type="Rhea" id="RHEA-COMP:10399"/>
        <dbReference type="Rhea" id="RHEA-COMP:10400"/>
        <dbReference type="ChEBI" id="CHEBI:15378"/>
        <dbReference type="ChEBI" id="CHEBI:57856"/>
        <dbReference type="ChEBI" id="CHEBI:59789"/>
        <dbReference type="ChEBI" id="CHEBI:74495"/>
        <dbReference type="ChEBI" id="CHEBI:82748"/>
        <dbReference type="EC" id="2.1.1.225"/>
    </reaction>
</comment>
<dbReference type="InterPro" id="IPR022776">
    <property type="entry name" value="TRM13/UPF0224_CHHC_Znf_dom"/>
</dbReference>
<dbReference type="InterPro" id="IPR007871">
    <property type="entry name" value="Methyltransferase_TRM13"/>
</dbReference>
<evidence type="ECO:0000256" key="4">
    <source>
        <dbReference type="ARBA" id="ARBA00022691"/>
    </source>
</evidence>
<evidence type="ECO:0000256" key="3">
    <source>
        <dbReference type="ARBA" id="ARBA00022679"/>
    </source>
</evidence>
<dbReference type="EC" id="2.1.1.225" evidence="12"/>
<evidence type="ECO:0000256" key="7">
    <source>
        <dbReference type="ARBA" id="ARBA00022771"/>
    </source>
</evidence>
<keyword evidence="17" id="KW-1185">Reference proteome</keyword>
<comment type="catalytic activity">
    <reaction evidence="9 12">
        <text>cytidine(4) in tRNA(Pro) + S-adenosyl-L-methionine = 2'-O-methylcytidine(4) in tRNA(Pro) + S-adenosyl-L-homocysteine + H(+)</text>
        <dbReference type="Rhea" id="RHEA:32767"/>
        <dbReference type="Rhea" id="RHEA-COMP:10397"/>
        <dbReference type="Rhea" id="RHEA-COMP:10398"/>
        <dbReference type="ChEBI" id="CHEBI:15378"/>
        <dbReference type="ChEBI" id="CHEBI:57856"/>
        <dbReference type="ChEBI" id="CHEBI:59789"/>
        <dbReference type="ChEBI" id="CHEBI:74495"/>
        <dbReference type="ChEBI" id="CHEBI:82748"/>
        <dbReference type="EC" id="2.1.1.225"/>
    </reaction>
</comment>
<evidence type="ECO:0000256" key="9">
    <source>
        <dbReference type="ARBA" id="ARBA00048165"/>
    </source>
</evidence>
<dbReference type="InterPro" id="IPR000626">
    <property type="entry name" value="Ubiquitin-like_dom"/>
</dbReference>
<keyword evidence="5 12" id="KW-0819">tRNA processing</keyword>
<dbReference type="Pfam" id="PF05206">
    <property type="entry name" value="TRM13"/>
    <property type="match status" value="1"/>
</dbReference>
<dbReference type="InterPro" id="IPR039044">
    <property type="entry name" value="Trm13"/>
</dbReference>
<dbReference type="OrthoDB" id="258806at2759"/>
<dbReference type="GeneID" id="40311215"/>
<feature type="compositionally biased region" description="Polar residues" evidence="13">
    <location>
        <begin position="521"/>
        <end position="533"/>
    </location>
</feature>
<evidence type="ECO:0000256" key="13">
    <source>
        <dbReference type="SAM" id="MobiDB-lite"/>
    </source>
</evidence>
<sequence length="1097" mass="117512">MESVENAGHVHEAAGASFSAEGRWTNPLLSEGVVSDAPPSAAALGEMPGDRGDSADSPTCGAPAAGRKHGNAVGEAGDDACARGEQGMRRGKKNNAQGSVSFSTALHAEKGENDEDARISCPVDPRHEIYLRRVSAHVKKCTKIRDLAFAHLLPFVLPGCNCGKKAGEHGEMEAGDNEGGPEASPTPAAGRGRDEKHVEGKVESSDSSGRLQTSDAQEIQPESSPAAVHSSALRSTLSPKGIEELEQRVLRAVKQCCEELHLSLAELVPHVGSLGGAAGKQRPVESTEVDVERCVKEDGCNPAAELLRASTRPCPGRSRGRPCSHAELTGHEAATCPSHMEETKGREDVCEEERRAAVLINCIARASKVAAQHRQRQKHRAGREVASAHGGDISSEDVFALAASPHGLQGISPVEWLEKAVALMDKHDEQNAQLVSACALAGFLPTSPDALDGLLVVELGAGKAALTRWLATWAAAAFAEATSQRMEGGQKILDEKSKALPGQDSSENTTGGYASRDAQQEALQQTAPDTSGGNRAGVRFVVVEREARRNAKEMKDEEMQSMSAKRVRSENYFKKKADATDRPSTSTNSPPEGAGKQEDDRAGYVTPRLVRHVVRLRIDISDFDLRALLRYMNFGDSHLLRQPHIPPFFDLLRQHNCRVFPRRPSALPVPARSGQAQLEAEAVPELRCNGGREPARSEVAVASEEGKPKDSPDSKRPRRAEADDTVAAQEKKFQEQENEPSLDAYWELTKQLGCKGGADMKETEACLQNHFLDKRATRVLGVAKHLCGGGTDVALRCFVRCRKAFTEVDFTFGVPSHAEKTADRDGTEPGPGTAGVPLGVSLCLCIAPCCHHRCDDESFVGGDTLRRLGFVNEEFPRLAAATGWATGATGDKQRVGRLIKRLFDLCRSCAARSVGDGHLLPSPEVLCRISPPREESASIALAFAESSRGRGERACQPSGTILTYDGSNDGQGVRITGSHSLAALRSSSSASASKLASSTGSQWILGLRGGFNLQVKTMSGKTVVLDNVNASDSILDIKRRVEQREGIPVDQQRLVFNGKQLENGKTVQDYDLSENSVLHLVLRLRGGGNAKDAAVNN</sequence>
<dbReference type="GO" id="GO:0030488">
    <property type="term" value="P:tRNA methylation"/>
    <property type="evidence" value="ECO:0007669"/>
    <property type="project" value="InterPro"/>
</dbReference>
<dbReference type="SUPFAM" id="SSF54236">
    <property type="entry name" value="Ubiquitin-like"/>
    <property type="match status" value="1"/>
</dbReference>
<name>A0A2A9MJ30_BESBE</name>
<dbReference type="PROSITE" id="PS51800">
    <property type="entry name" value="ZF_CHHC_U11_48K"/>
    <property type="match status" value="1"/>
</dbReference>
<dbReference type="PANTHER" id="PTHR12998:SF0">
    <property type="entry name" value="TRNA:M(4)X MODIFICATION ENZYME TRM13 HOMOLOG"/>
    <property type="match status" value="1"/>
</dbReference>
<dbReference type="VEuPathDB" id="ToxoDB:BESB_062870"/>
<feature type="compositionally biased region" description="Basic and acidic residues" evidence="13">
    <location>
        <begin position="191"/>
        <end position="204"/>
    </location>
</feature>
<keyword evidence="4 12" id="KW-0949">S-adenosyl-L-methionine</keyword>
<keyword evidence="3 12" id="KW-0808">Transferase</keyword>
<evidence type="ECO:0000256" key="10">
    <source>
        <dbReference type="ARBA" id="ARBA00048635"/>
    </source>
</evidence>
<comment type="catalytic activity">
    <reaction evidence="11 12">
        <text>adenosine(4) in tRNA(His) + S-adenosyl-L-methionine = 2'-O-methyladenosine(4) in tRNA(His) + S-adenosyl-L-homocysteine + H(+)</text>
        <dbReference type="Rhea" id="RHEA:43196"/>
        <dbReference type="Rhea" id="RHEA-COMP:10401"/>
        <dbReference type="Rhea" id="RHEA-COMP:10402"/>
        <dbReference type="ChEBI" id="CHEBI:15378"/>
        <dbReference type="ChEBI" id="CHEBI:57856"/>
        <dbReference type="ChEBI" id="CHEBI:59789"/>
        <dbReference type="ChEBI" id="CHEBI:74411"/>
        <dbReference type="ChEBI" id="CHEBI:74477"/>
        <dbReference type="EC" id="2.1.1.225"/>
    </reaction>
</comment>
<organism evidence="16 17">
    <name type="scientific">Besnoitia besnoiti</name>
    <name type="common">Apicomplexan protozoan</name>
    <dbReference type="NCBI Taxonomy" id="94643"/>
    <lineage>
        <taxon>Eukaryota</taxon>
        <taxon>Sar</taxon>
        <taxon>Alveolata</taxon>
        <taxon>Apicomplexa</taxon>
        <taxon>Conoidasida</taxon>
        <taxon>Coccidia</taxon>
        <taxon>Eucoccidiorida</taxon>
        <taxon>Eimeriorina</taxon>
        <taxon>Sarcocystidae</taxon>
        <taxon>Besnoitia</taxon>
    </lineage>
</organism>
<keyword evidence="7 12" id="KW-0863">Zinc-finger</keyword>
<feature type="compositionally biased region" description="Basic and acidic residues" evidence="13">
    <location>
        <begin position="704"/>
        <end position="722"/>
    </location>
</feature>
<reference evidence="16 17" key="1">
    <citation type="submission" date="2017-09" db="EMBL/GenBank/DDBJ databases">
        <title>Genome sequencing of Besnoitia besnoiti strain Bb-Ger1.</title>
        <authorList>
            <person name="Schares G."/>
            <person name="Venepally P."/>
            <person name="Lorenzi H.A."/>
        </authorList>
    </citation>
    <scope>NUCLEOTIDE SEQUENCE [LARGE SCALE GENOMIC DNA]</scope>
    <source>
        <strain evidence="16 17">Bb-Ger1</strain>
    </source>
</reference>
<dbReference type="Pfam" id="PF00240">
    <property type="entry name" value="ubiquitin"/>
    <property type="match status" value="1"/>
</dbReference>
<evidence type="ECO:0000259" key="14">
    <source>
        <dbReference type="PROSITE" id="PS50053"/>
    </source>
</evidence>
<protein>
    <recommendedName>
        <fullName evidence="12">tRNA:m(4)X modification enzyme TRM13</fullName>
        <ecNumber evidence="12">2.1.1.225</ecNumber>
    </recommendedName>
</protein>
<dbReference type="PANTHER" id="PTHR12998">
    <property type="entry name" value="TRNA:M(4)X MODIFICATION ENZYME TRM13 HOMOLOG"/>
    <property type="match status" value="1"/>
</dbReference>
<feature type="compositionally biased region" description="Polar residues" evidence="13">
    <location>
        <begin position="205"/>
        <end position="223"/>
    </location>
</feature>
<evidence type="ECO:0000256" key="11">
    <source>
        <dbReference type="ARBA" id="ARBA00049393"/>
    </source>
</evidence>
<dbReference type="GO" id="GO:0008270">
    <property type="term" value="F:zinc ion binding"/>
    <property type="evidence" value="ECO:0007669"/>
    <property type="project" value="UniProtKB-KW"/>
</dbReference>
<evidence type="ECO:0000256" key="1">
    <source>
        <dbReference type="ARBA" id="ARBA00005265"/>
    </source>
</evidence>
<feature type="region of interest" description="Disordered" evidence="13">
    <location>
        <begin position="496"/>
        <end position="603"/>
    </location>
</feature>
<feature type="domain" description="CHHC U11-48K-type" evidence="15">
    <location>
        <begin position="118"/>
        <end position="145"/>
    </location>
</feature>
<feature type="compositionally biased region" description="Polar residues" evidence="13">
    <location>
        <begin position="503"/>
        <end position="512"/>
    </location>
</feature>
<dbReference type="GO" id="GO:0106050">
    <property type="term" value="F:tRNA 2'-O-methyltransferase activity"/>
    <property type="evidence" value="ECO:0007669"/>
    <property type="project" value="UniProtKB-UniRule"/>
</dbReference>
<dbReference type="SMART" id="SM00213">
    <property type="entry name" value="UBQ"/>
    <property type="match status" value="1"/>
</dbReference>
<feature type="region of interest" description="Disordered" evidence="13">
    <location>
        <begin position="171"/>
        <end position="235"/>
    </location>
</feature>
<evidence type="ECO:0000313" key="17">
    <source>
        <dbReference type="Proteomes" id="UP000224006"/>
    </source>
</evidence>
<comment type="similarity">
    <text evidence="1 12">Belongs to the methyltransferase TRM13 family.</text>
</comment>
<dbReference type="Proteomes" id="UP000224006">
    <property type="component" value="Chromosome V"/>
</dbReference>
<comment type="caution">
    <text evidence="16">The sequence shown here is derived from an EMBL/GenBank/DDBJ whole genome shotgun (WGS) entry which is preliminary data.</text>
</comment>
<dbReference type="STRING" id="94643.A0A2A9MJ30"/>
<dbReference type="RefSeq" id="XP_029219409.1">
    <property type="nucleotide sequence ID" value="XM_029364701.1"/>
</dbReference>
<evidence type="ECO:0000313" key="16">
    <source>
        <dbReference type="EMBL" id="PFH35400.1"/>
    </source>
</evidence>
<feature type="region of interest" description="Disordered" evidence="13">
    <location>
        <begin position="689"/>
        <end position="724"/>
    </location>
</feature>
<feature type="region of interest" description="Disordered" evidence="13">
    <location>
        <begin position="30"/>
        <end position="76"/>
    </location>
</feature>
<feature type="domain" description="Ubiquitin-like" evidence="14">
    <location>
        <begin position="1011"/>
        <end position="1087"/>
    </location>
</feature>
<keyword evidence="2 12" id="KW-0489">Methyltransferase</keyword>
<dbReference type="PROSITE" id="PS50053">
    <property type="entry name" value="UBIQUITIN_2"/>
    <property type="match status" value="1"/>
</dbReference>
<comment type="function">
    <text evidence="12">tRNA methylase which 2'-O-methylates cytidine(4) in tRNA(Pro) and tRNA(Gly)(GCC), and adenosine(4) in tRNA(His).</text>
</comment>